<keyword evidence="4" id="KW-1185">Reference proteome</keyword>
<dbReference type="GO" id="GO:0031012">
    <property type="term" value="C:extracellular matrix"/>
    <property type="evidence" value="ECO:0007669"/>
    <property type="project" value="TreeGrafter"/>
</dbReference>
<dbReference type="RefSeq" id="WP_184234657.1">
    <property type="nucleotide sequence ID" value="NZ_JACHMJ010000001.1"/>
</dbReference>
<dbReference type="Proteomes" id="UP000536685">
    <property type="component" value="Unassembled WGS sequence"/>
</dbReference>
<feature type="compositionally biased region" description="Low complexity" evidence="1">
    <location>
        <begin position="80"/>
        <end position="125"/>
    </location>
</feature>
<dbReference type="Pfam" id="PF01391">
    <property type="entry name" value="Collagen"/>
    <property type="match status" value="2"/>
</dbReference>
<dbReference type="GO" id="GO:0030198">
    <property type="term" value="P:extracellular matrix organization"/>
    <property type="evidence" value="ECO:0007669"/>
    <property type="project" value="TreeGrafter"/>
</dbReference>
<feature type="chain" id="PRO_5039039486" description="Collagen triple helix repeat protein" evidence="2">
    <location>
        <begin position="33"/>
        <end position="580"/>
    </location>
</feature>
<accession>A0A841AI06</accession>
<sequence length="580" mass="55750">MKLPFSRWKHPRAARALAVVAVVALGSVGAIAVAAPAQAVSQPGCYNASTGVLRTVTSTALCKATTEIAVKWVTNTGATGARGATGATGAKGATGATGAKGATGATGAKGATGATGAKGATGSAAWSSVTPWRSTTAYTAGPPSSVVAHGGGVYVAVAGSTAVTPGSDGTKWVQIAAPGAAGPQGIAGPRGLQGIQGATGAVGAAGADGATGAAGATGATGATGPQGPKGDTGDTGATGPQGPAGPAGPAGEAASAVDPAQGFPEGCTAEASPLVTFTFAGGTTAAVDGVGFCVMSTASASYTNSSIPNVSAVTWSDAYLNLDPSGIATRLSNAKFTGSKITGMRVQLGESAAGATCDAAAAQPSGCARATGSLVYTFGNLGIDALNLPMSGSGSAFVALPWETLSVTAQGRSTVLVSATADLLAGNNAPLADGRCATPKGSVQVATIDGAQGPSATLREAFDLSAPVCLDLEAAAAARTSIRPLRLDIANSGLAALVGIVDGRERKLTIATYDASKRVVGSVVLTGLFTSTTTGKGSAGSSAALEFTVGTIAETFSAFAADGTKTTTTFGWSVADNKAR</sequence>
<dbReference type="GO" id="GO:0005615">
    <property type="term" value="C:extracellular space"/>
    <property type="evidence" value="ECO:0007669"/>
    <property type="project" value="TreeGrafter"/>
</dbReference>
<keyword evidence="2" id="KW-0732">Signal</keyword>
<evidence type="ECO:0000313" key="3">
    <source>
        <dbReference type="EMBL" id="MBB5842867.1"/>
    </source>
</evidence>
<evidence type="ECO:0000313" key="4">
    <source>
        <dbReference type="Proteomes" id="UP000536685"/>
    </source>
</evidence>
<dbReference type="InterPro" id="IPR050149">
    <property type="entry name" value="Collagen_superfamily"/>
</dbReference>
<reference evidence="3 4" key="1">
    <citation type="submission" date="2020-08" db="EMBL/GenBank/DDBJ databases">
        <title>Sequencing the genomes of 1000 actinobacteria strains.</title>
        <authorList>
            <person name="Klenk H.-P."/>
        </authorList>
    </citation>
    <scope>NUCLEOTIDE SEQUENCE [LARGE SCALE GENOMIC DNA]</scope>
    <source>
        <strain evidence="3 4">DSM 105784</strain>
    </source>
</reference>
<feature type="region of interest" description="Disordered" evidence="1">
    <location>
        <begin position="80"/>
        <end position="126"/>
    </location>
</feature>
<name>A0A841AI06_9MICO</name>
<feature type="region of interest" description="Disordered" evidence="1">
    <location>
        <begin position="216"/>
        <end position="265"/>
    </location>
</feature>
<dbReference type="PANTHER" id="PTHR24023:SF1095">
    <property type="entry name" value="EGF-LIKE DOMAIN-CONTAINING PROTEIN"/>
    <property type="match status" value="1"/>
</dbReference>
<proteinExistence type="predicted"/>
<protein>
    <recommendedName>
        <fullName evidence="5">Collagen triple helix repeat protein</fullName>
    </recommendedName>
</protein>
<organism evidence="3 4">
    <name type="scientific">Conyzicola lurida</name>
    <dbReference type="NCBI Taxonomy" id="1172621"/>
    <lineage>
        <taxon>Bacteria</taxon>
        <taxon>Bacillati</taxon>
        <taxon>Actinomycetota</taxon>
        <taxon>Actinomycetes</taxon>
        <taxon>Micrococcales</taxon>
        <taxon>Microbacteriaceae</taxon>
        <taxon>Conyzicola</taxon>
    </lineage>
</organism>
<dbReference type="AlphaFoldDB" id="A0A841AI06"/>
<evidence type="ECO:0008006" key="5">
    <source>
        <dbReference type="Google" id="ProtNLM"/>
    </source>
</evidence>
<feature type="compositionally biased region" description="Low complexity" evidence="1">
    <location>
        <begin position="247"/>
        <end position="258"/>
    </location>
</feature>
<comment type="caution">
    <text evidence="3">The sequence shown here is derived from an EMBL/GenBank/DDBJ whole genome shotgun (WGS) entry which is preliminary data.</text>
</comment>
<feature type="signal peptide" evidence="2">
    <location>
        <begin position="1"/>
        <end position="32"/>
    </location>
</feature>
<gene>
    <name evidence="3" type="ORF">HD599_001190</name>
</gene>
<evidence type="ECO:0000256" key="2">
    <source>
        <dbReference type="SAM" id="SignalP"/>
    </source>
</evidence>
<dbReference type="InterPro" id="IPR008160">
    <property type="entry name" value="Collagen"/>
</dbReference>
<dbReference type="PANTHER" id="PTHR24023">
    <property type="entry name" value="COLLAGEN ALPHA"/>
    <property type="match status" value="1"/>
</dbReference>
<dbReference type="GO" id="GO:0030020">
    <property type="term" value="F:extracellular matrix structural constituent conferring tensile strength"/>
    <property type="evidence" value="ECO:0007669"/>
    <property type="project" value="TreeGrafter"/>
</dbReference>
<dbReference type="EMBL" id="JACHMJ010000001">
    <property type="protein sequence ID" value="MBB5842867.1"/>
    <property type="molecule type" value="Genomic_DNA"/>
</dbReference>
<evidence type="ECO:0000256" key="1">
    <source>
        <dbReference type="SAM" id="MobiDB-lite"/>
    </source>
</evidence>